<reference evidence="1 2" key="1">
    <citation type="journal article" date="2022" name="bioRxiv">
        <title>An ancient truncated duplication of the anti-Mullerian hormone receptor type 2 gene is a potential conserved master sex determinant in the Pangasiidae catfish family.</title>
        <authorList>
            <person name="Wen M."/>
            <person name="Pan Q."/>
            <person name="Jouanno E."/>
            <person name="Montfort J."/>
            <person name="Zahm M."/>
            <person name="Cabau C."/>
            <person name="Klopp C."/>
            <person name="Iampietro C."/>
            <person name="Roques C."/>
            <person name="Bouchez O."/>
            <person name="Castinel A."/>
            <person name="Donnadieu C."/>
            <person name="Parrinello H."/>
            <person name="Poncet C."/>
            <person name="Belmonte E."/>
            <person name="Gautier V."/>
            <person name="Avarre J.-C."/>
            <person name="Dugue R."/>
            <person name="Gustiano R."/>
            <person name="Ha T.T.T."/>
            <person name="Campet M."/>
            <person name="Sriphairoj K."/>
            <person name="Ribolli J."/>
            <person name="de Almeida F.L."/>
            <person name="Desvignes T."/>
            <person name="Postlethwait J.H."/>
            <person name="Bucao C.F."/>
            <person name="Robinson-Rechavi M."/>
            <person name="Bobe J."/>
            <person name="Herpin A."/>
            <person name="Guiguen Y."/>
        </authorList>
    </citation>
    <scope>NUCLEOTIDE SEQUENCE [LARGE SCALE GENOMIC DNA]</scope>
    <source>
        <strain evidence="1">YG-Dec2019</strain>
    </source>
</reference>
<accession>A0ACC5XTJ1</accession>
<keyword evidence="2" id="KW-1185">Reference proteome</keyword>
<organism evidence="1 2">
    <name type="scientific">Pangasianodon gigas</name>
    <name type="common">Mekong giant catfish</name>
    <name type="synonym">Pangasius gigas</name>
    <dbReference type="NCBI Taxonomy" id="30993"/>
    <lineage>
        <taxon>Eukaryota</taxon>
        <taxon>Metazoa</taxon>
        <taxon>Chordata</taxon>
        <taxon>Craniata</taxon>
        <taxon>Vertebrata</taxon>
        <taxon>Euteleostomi</taxon>
        <taxon>Actinopterygii</taxon>
        <taxon>Neopterygii</taxon>
        <taxon>Teleostei</taxon>
        <taxon>Ostariophysi</taxon>
        <taxon>Siluriformes</taxon>
        <taxon>Pangasiidae</taxon>
        <taxon>Pangasianodon</taxon>
    </lineage>
</organism>
<name>A0ACC5XTJ1_PANGG</name>
<dbReference type="EMBL" id="CM040480">
    <property type="protein sequence ID" value="MCI4394632.1"/>
    <property type="molecule type" value="Genomic_DNA"/>
</dbReference>
<gene>
    <name evidence="1" type="ORF">PGIGA_G00171310</name>
</gene>
<proteinExistence type="predicted"/>
<comment type="caution">
    <text evidence="1">The sequence shown here is derived from an EMBL/GenBank/DDBJ whole genome shotgun (WGS) entry which is preliminary data.</text>
</comment>
<sequence>MTAETSFYGDMSELRIVLLGYRNAGKRSSGNTILGEQVFHTERAAQCVQRHGEVAGRPVTVVSAPSWVREKPVEESTELFKQELMLSVCLCPPGPHALLLIIPTAVSFTEKHRSVLEGYLELISENIWSHVIVLFTAGDWLGDKTIEQHIEYEGEALQWLIEKCGDRYHVFNNANRRDKDQVVELLEKIEEMVAENRNLYFKISRKIQQVLEKKKKAEKRAFQRMVVMQKQREDIRSQMGQTNRYSELRVVMLGFTASGKSSTGNIILGKEVFELKRNAQCVKGQEKVAGKKVTVVEAPGWHKHTHVEESPALLKQEIVLSVSQCPPGPHAVLLIIRVDSPFKENDKKVIKGYVELLSDRVWNNTIVLFTCGNFLGDAKIEQHIECEGEALQWLVEKCGNRCHVLSSKNRDNNTEVRDLLEKIEELVEVNSGGHFEIDSKILQEVEERRRVEDESAKERKKKVQKHREDIRSQMGDTYHHSELRILLMGFQGSGKSTVGNAILGSKEFELNKAAQNAKREGTISGKQITVVEASDWRCVNVEDSAKLYQMDIMQSVYQCVPGPHALLLIIRVDSNYDELHRKAVAEHLNLLGKGIWSHTMVVFNFAHWLGNITIEQYIESEGKALDWLVEKCENRYHLYNSTEGSEPTELLEKIEEMVARNGGAHFEIDGKILQEVEERSKLEERARARQMKVQKRREVTKENMGLGRRSPGDMRPQIERGASPTPSNMSMRSNNSLELPLYFSGEILPDHQRLLLEKRPTPFYSYQSMKSGQTVAPSSGTLYTEHHGNLASLTRHPRCSVCRDILRNPVYLPCGHLSCSACSMHTCLQCHEVPRTHQDPFNQNASVASLAMNVQQALSTSSSASLTPSNDTRAGDVVCDFCSGIQMKAVKSCLTCTAYYCETHVRQHYTVPALQRHKLVEVNVDVEFPTSSQGSGGLL</sequence>
<evidence type="ECO:0000313" key="1">
    <source>
        <dbReference type="EMBL" id="MCI4394632.1"/>
    </source>
</evidence>
<evidence type="ECO:0000313" key="2">
    <source>
        <dbReference type="Proteomes" id="UP000829447"/>
    </source>
</evidence>
<dbReference type="Proteomes" id="UP000829447">
    <property type="component" value="Linkage Group LG27"/>
</dbReference>
<protein>
    <submittedName>
        <fullName evidence="1">Uncharacterized protein</fullName>
    </submittedName>
</protein>